<keyword evidence="4" id="KW-1185">Reference proteome</keyword>
<comment type="caution">
    <text evidence="3">The sequence shown here is derived from an EMBL/GenBank/DDBJ whole genome shotgun (WGS) entry which is preliminary data.</text>
</comment>
<dbReference type="SUPFAM" id="SSF88874">
    <property type="entry name" value="Receptor-binding domain of short tail fibre protein gp12"/>
    <property type="match status" value="1"/>
</dbReference>
<dbReference type="InterPro" id="IPR011083">
    <property type="entry name" value="Phage_tail_collar_dom"/>
</dbReference>
<feature type="region of interest" description="Disordered" evidence="1">
    <location>
        <begin position="143"/>
        <end position="170"/>
    </location>
</feature>
<reference evidence="3 4" key="1">
    <citation type="submission" date="2024-09" db="EMBL/GenBank/DDBJ databases">
        <title>The Natural Products Discovery Center: Release of the First 8490 Sequenced Strains for Exploring Actinobacteria Biosynthetic Diversity.</title>
        <authorList>
            <person name="Kalkreuter E."/>
            <person name="Kautsar S.A."/>
            <person name="Yang D."/>
            <person name="Bader C.D."/>
            <person name="Teijaro C.N."/>
            <person name="Fluegel L."/>
            <person name="Davis C.M."/>
            <person name="Simpson J.R."/>
            <person name="Lauterbach L."/>
            <person name="Steele A.D."/>
            <person name="Gui C."/>
            <person name="Meng S."/>
            <person name="Li G."/>
            <person name="Viehrig K."/>
            <person name="Ye F."/>
            <person name="Su P."/>
            <person name="Kiefer A.F."/>
            <person name="Nichols A."/>
            <person name="Cepeda A.J."/>
            <person name="Yan W."/>
            <person name="Fan B."/>
            <person name="Jiang Y."/>
            <person name="Adhikari A."/>
            <person name="Zheng C.-J."/>
            <person name="Schuster L."/>
            <person name="Cowan T.M."/>
            <person name="Smanski M.J."/>
            <person name="Chevrette M.G."/>
            <person name="De Carvalho L.P.S."/>
            <person name="Shen B."/>
        </authorList>
    </citation>
    <scope>NUCLEOTIDE SEQUENCE [LARGE SCALE GENOMIC DNA]</scope>
    <source>
        <strain evidence="3 4">NPDC059500</strain>
    </source>
</reference>
<dbReference type="Pfam" id="PF07484">
    <property type="entry name" value="Collar"/>
    <property type="match status" value="1"/>
</dbReference>
<evidence type="ECO:0000256" key="1">
    <source>
        <dbReference type="SAM" id="MobiDB-lite"/>
    </source>
</evidence>
<sequence>MADTTSSPIPVGTIVAFAGELDNSWLQSQGWFYCDGSQLDQATYPALYAAIGGNYGAGHGTFFLPDLRGRFTRAVDLGAGRDPYVLTRTPSNNGGLSGNNPGSAQDCHTGLPTNSFTTSSSGDHTHPVQHLPTDTEGLAVAGSHYGIWPDSNSQTDTAGDHNHTLSGGDAETRPINKYVYFLIKFNG</sequence>
<evidence type="ECO:0000259" key="2">
    <source>
        <dbReference type="Pfam" id="PF07484"/>
    </source>
</evidence>
<evidence type="ECO:0000313" key="3">
    <source>
        <dbReference type="EMBL" id="MFE1752578.1"/>
    </source>
</evidence>
<dbReference type="EMBL" id="JBHYTS010000027">
    <property type="protein sequence ID" value="MFE1752578.1"/>
    <property type="molecule type" value="Genomic_DNA"/>
</dbReference>
<dbReference type="RefSeq" id="WP_381827129.1">
    <property type="nucleotide sequence ID" value="NZ_JBHYTS010000027.1"/>
</dbReference>
<evidence type="ECO:0000313" key="4">
    <source>
        <dbReference type="Proteomes" id="UP001599756"/>
    </source>
</evidence>
<proteinExistence type="predicted"/>
<feature type="compositionally biased region" description="Low complexity" evidence="1">
    <location>
        <begin position="90"/>
        <end position="103"/>
    </location>
</feature>
<feature type="domain" description="Phage tail collar" evidence="2">
    <location>
        <begin position="12"/>
        <end position="71"/>
    </location>
</feature>
<name>A0ABW6H7H5_9ACTN</name>
<accession>A0ABW6H7H5</accession>
<dbReference type="Gene3D" id="3.90.1340.10">
    <property type="entry name" value="Phage tail collar domain"/>
    <property type="match status" value="1"/>
</dbReference>
<protein>
    <submittedName>
        <fullName evidence="3">Phage tail protein</fullName>
    </submittedName>
</protein>
<feature type="region of interest" description="Disordered" evidence="1">
    <location>
        <begin position="89"/>
        <end position="131"/>
    </location>
</feature>
<dbReference type="Proteomes" id="UP001599756">
    <property type="component" value="Unassembled WGS sequence"/>
</dbReference>
<feature type="compositionally biased region" description="Polar residues" evidence="1">
    <location>
        <begin position="111"/>
        <end position="122"/>
    </location>
</feature>
<gene>
    <name evidence="3" type="ORF">ACFW88_18880</name>
</gene>
<organism evidence="3 4">
    <name type="scientific">Streptomyces anandii</name>
    <dbReference type="NCBI Taxonomy" id="285454"/>
    <lineage>
        <taxon>Bacteria</taxon>
        <taxon>Bacillati</taxon>
        <taxon>Actinomycetota</taxon>
        <taxon>Actinomycetes</taxon>
        <taxon>Kitasatosporales</taxon>
        <taxon>Streptomycetaceae</taxon>
        <taxon>Streptomyces</taxon>
    </lineage>
</organism>
<dbReference type="InterPro" id="IPR037053">
    <property type="entry name" value="Phage_tail_collar_dom_sf"/>
</dbReference>